<accession>A0A9D1YV59</accession>
<feature type="transmembrane region" description="Helical" evidence="1">
    <location>
        <begin position="100"/>
        <end position="118"/>
    </location>
</feature>
<reference evidence="2" key="2">
    <citation type="submission" date="2021-04" db="EMBL/GenBank/DDBJ databases">
        <authorList>
            <person name="Gilroy R."/>
        </authorList>
    </citation>
    <scope>NUCLEOTIDE SEQUENCE</scope>
    <source>
        <strain evidence="2">ChiSxjej3B15-24422</strain>
    </source>
</reference>
<dbReference type="Proteomes" id="UP000824007">
    <property type="component" value="Unassembled WGS sequence"/>
</dbReference>
<feature type="transmembrane region" description="Helical" evidence="1">
    <location>
        <begin position="45"/>
        <end position="63"/>
    </location>
</feature>
<evidence type="ECO:0000313" key="3">
    <source>
        <dbReference type="Proteomes" id="UP000824007"/>
    </source>
</evidence>
<evidence type="ECO:0000256" key="1">
    <source>
        <dbReference type="SAM" id="Phobius"/>
    </source>
</evidence>
<feature type="transmembrane region" description="Helical" evidence="1">
    <location>
        <begin position="130"/>
        <end position="148"/>
    </location>
</feature>
<feature type="transmembrane region" description="Helical" evidence="1">
    <location>
        <begin position="154"/>
        <end position="172"/>
    </location>
</feature>
<evidence type="ECO:0000313" key="2">
    <source>
        <dbReference type="EMBL" id="HIY61742.1"/>
    </source>
</evidence>
<keyword evidence="1" id="KW-0472">Membrane</keyword>
<dbReference type="EMBL" id="DXDD01000171">
    <property type="protein sequence ID" value="HIY61742.1"/>
    <property type="molecule type" value="Genomic_DNA"/>
</dbReference>
<gene>
    <name evidence="2" type="ORF">H9831_13895</name>
</gene>
<feature type="transmembrane region" description="Helical" evidence="1">
    <location>
        <begin position="213"/>
        <end position="234"/>
    </location>
</feature>
<organism evidence="2 3">
    <name type="scientific">Candidatus Eisenbergiella pullistercoris</name>
    <dbReference type="NCBI Taxonomy" id="2838555"/>
    <lineage>
        <taxon>Bacteria</taxon>
        <taxon>Bacillati</taxon>
        <taxon>Bacillota</taxon>
        <taxon>Clostridia</taxon>
        <taxon>Lachnospirales</taxon>
        <taxon>Lachnospiraceae</taxon>
        <taxon>Eisenbergiella</taxon>
    </lineage>
</organism>
<name>A0A9D1YV59_9FIRM</name>
<feature type="transmembrane region" description="Helical" evidence="1">
    <location>
        <begin position="184"/>
        <end position="207"/>
    </location>
</feature>
<dbReference type="PANTHER" id="PTHR36833">
    <property type="entry name" value="SLR0610 PROTEIN-RELATED"/>
    <property type="match status" value="1"/>
</dbReference>
<dbReference type="InterPro" id="IPR010390">
    <property type="entry name" value="ABC-2_transporter-like"/>
</dbReference>
<proteinExistence type="predicted"/>
<dbReference type="AlphaFoldDB" id="A0A9D1YV59"/>
<sequence>MQLQLQSVYRFNFLCGWTAELGWVIAKLLYSFVIFSIVPEERGLYFLLIGTYILLTGICMGLWGSNISLLSDHIKSGALDLHLCQPVSAQFLTTFYKIDFGSLLSNAFCGGIMVLYGWKELSLPFSAVNLLFFLFAAGIGLMICYPLFFLPQLLAFRYVSTGSFLGVIWEIWDLNNLPFHFYPRLIQAIGLFLIPVLLPCALPALLLLRKLPWLLQTWCFLLAVLSIKIFQILYKRGLRKYSSAGG</sequence>
<feature type="transmembrane region" description="Helical" evidence="1">
    <location>
        <begin position="20"/>
        <end position="38"/>
    </location>
</feature>
<keyword evidence="1" id="KW-1133">Transmembrane helix</keyword>
<dbReference type="Pfam" id="PF06182">
    <property type="entry name" value="ABC2_membrane_6"/>
    <property type="match status" value="1"/>
</dbReference>
<reference evidence="2" key="1">
    <citation type="journal article" date="2021" name="PeerJ">
        <title>Extensive microbial diversity within the chicken gut microbiome revealed by metagenomics and culture.</title>
        <authorList>
            <person name="Gilroy R."/>
            <person name="Ravi A."/>
            <person name="Getino M."/>
            <person name="Pursley I."/>
            <person name="Horton D.L."/>
            <person name="Alikhan N.F."/>
            <person name="Baker D."/>
            <person name="Gharbi K."/>
            <person name="Hall N."/>
            <person name="Watson M."/>
            <person name="Adriaenssens E.M."/>
            <person name="Foster-Nyarko E."/>
            <person name="Jarju S."/>
            <person name="Secka A."/>
            <person name="Antonio M."/>
            <person name="Oren A."/>
            <person name="Chaudhuri R.R."/>
            <person name="La Ragione R."/>
            <person name="Hildebrand F."/>
            <person name="Pallen M.J."/>
        </authorList>
    </citation>
    <scope>NUCLEOTIDE SEQUENCE</scope>
    <source>
        <strain evidence="2">ChiSxjej3B15-24422</strain>
    </source>
</reference>
<dbReference type="PANTHER" id="PTHR36833:SF2">
    <property type="entry name" value="SLR0610 PROTEIN"/>
    <property type="match status" value="1"/>
</dbReference>
<protein>
    <submittedName>
        <fullName evidence="2">ABC-2 family transporter protein</fullName>
    </submittedName>
</protein>
<keyword evidence="1" id="KW-0812">Transmembrane</keyword>
<comment type="caution">
    <text evidence="2">The sequence shown here is derived from an EMBL/GenBank/DDBJ whole genome shotgun (WGS) entry which is preliminary data.</text>
</comment>